<dbReference type="InterPro" id="IPR027359">
    <property type="entry name" value="Volt_channel_dom_sf"/>
</dbReference>
<evidence type="ECO:0000313" key="13">
    <source>
        <dbReference type="EMBL" id="VDI70896.1"/>
    </source>
</evidence>
<comment type="caution">
    <text evidence="13">The sequence shown here is derived from an EMBL/GenBank/DDBJ whole genome shotgun (WGS) entry which is preliminary data.</text>
</comment>
<feature type="region of interest" description="Disordered" evidence="11">
    <location>
        <begin position="474"/>
        <end position="502"/>
    </location>
</feature>
<evidence type="ECO:0000256" key="2">
    <source>
        <dbReference type="ARBA" id="ARBA00022448"/>
    </source>
</evidence>
<evidence type="ECO:0000256" key="5">
    <source>
        <dbReference type="ARBA" id="ARBA00022882"/>
    </source>
</evidence>
<reference evidence="13" key="1">
    <citation type="submission" date="2018-11" db="EMBL/GenBank/DDBJ databases">
        <authorList>
            <person name="Alioto T."/>
            <person name="Alioto T."/>
        </authorList>
    </citation>
    <scope>NUCLEOTIDE SEQUENCE</scope>
</reference>
<feature type="coiled-coil region" evidence="10">
    <location>
        <begin position="340"/>
        <end position="374"/>
    </location>
</feature>
<evidence type="ECO:0000256" key="9">
    <source>
        <dbReference type="ARBA" id="ARBA00023303"/>
    </source>
</evidence>
<keyword evidence="5" id="KW-0851">Voltage-gated channel</keyword>
<feature type="compositionally biased region" description="Basic and acidic residues" evidence="11">
    <location>
        <begin position="217"/>
        <end position="236"/>
    </location>
</feature>
<evidence type="ECO:0000313" key="14">
    <source>
        <dbReference type="Proteomes" id="UP000596742"/>
    </source>
</evidence>
<name>A0A8B6GY28_MYTGA</name>
<comment type="subcellular location">
    <subcellularLocation>
        <location evidence="1">Cell membrane</location>
        <topology evidence="1">Multi-pass membrane protein</topology>
    </subcellularLocation>
</comment>
<evidence type="ECO:0000256" key="12">
    <source>
        <dbReference type="SAM" id="Phobius"/>
    </source>
</evidence>
<dbReference type="OrthoDB" id="427456at2759"/>
<dbReference type="PANTHER" id="PTHR46480">
    <property type="entry name" value="F20B24.22"/>
    <property type="match status" value="1"/>
</dbReference>
<feature type="region of interest" description="Disordered" evidence="11">
    <location>
        <begin position="1"/>
        <end position="25"/>
    </location>
</feature>
<gene>
    <name evidence="13" type="ORF">MGAL_10B079806</name>
</gene>
<evidence type="ECO:0000256" key="4">
    <source>
        <dbReference type="ARBA" id="ARBA00022692"/>
    </source>
</evidence>
<evidence type="ECO:0000256" key="7">
    <source>
        <dbReference type="ARBA" id="ARBA00023065"/>
    </source>
</evidence>
<dbReference type="PANTHER" id="PTHR46480:SF1">
    <property type="entry name" value="VOLTAGE-GATED HYDROGEN CHANNEL 1"/>
    <property type="match status" value="1"/>
</dbReference>
<keyword evidence="3" id="KW-1003">Cell membrane</keyword>
<evidence type="ECO:0000256" key="11">
    <source>
        <dbReference type="SAM" id="MobiDB-lite"/>
    </source>
</evidence>
<dbReference type="GO" id="GO:0034702">
    <property type="term" value="C:monoatomic ion channel complex"/>
    <property type="evidence" value="ECO:0007669"/>
    <property type="project" value="UniProtKB-KW"/>
</dbReference>
<protein>
    <recommendedName>
        <fullName evidence="15">Voltage-gated hydrogen channel 1</fullName>
    </recommendedName>
</protein>
<dbReference type="EMBL" id="UYJE01009183">
    <property type="protein sequence ID" value="VDI70896.1"/>
    <property type="molecule type" value="Genomic_DNA"/>
</dbReference>
<evidence type="ECO:0000256" key="6">
    <source>
        <dbReference type="ARBA" id="ARBA00022989"/>
    </source>
</evidence>
<evidence type="ECO:0000256" key="1">
    <source>
        <dbReference type="ARBA" id="ARBA00004651"/>
    </source>
</evidence>
<evidence type="ECO:0000256" key="3">
    <source>
        <dbReference type="ARBA" id="ARBA00022475"/>
    </source>
</evidence>
<keyword evidence="7" id="KW-0406">Ion transport</keyword>
<feature type="transmembrane region" description="Helical" evidence="12">
    <location>
        <begin position="88"/>
        <end position="109"/>
    </location>
</feature>
<feature type="compositionally biased region" description="Polar residues" evidence="11">
    <location>
        <begin position="206"/>
        <end position="216"/>
    </location>
</feature>
<keyword evidence="2" id="KW-0813">Transport</keyword>
<evidence type="ECO:0000256" key="10">
    <source>
        <dbReference type="SAM" id="Coils"/>
    </source>
</evidence>
<dbReference type="AlphaFoldDB" id="A0A8B6GY28"/>
<keyword evidence="8 12" id="KW-0472">Membrane</keyword>
<keyword evidence="10" id="KW-0175">Coiled coil</keyword>
<evidence type="ECO:0008006" key="15">
    <source>
        <dbReference type="Google" id="ProtNLM"/>
    </source>
</evidence>
<sequence length="502" mass="56326">MDGVYQKNDLKNTNHPPLYYSPKMKKKPERGLKALASGSLAITRFHTILDKTEKRLELEIQRENRAPPQTLVGKARRKGEHVLHSKQVLFCIIILNVIDCILVLGELILDMYYVKGLLESSESVTNNFIIDMKAIHPMELVVVEIPDVKPLYSKLLHAHIDWSHSETNKLPSAGFNCSPELTTISHQGTSLHEASTPHTIGKRSANVHTDTQINGTDNEHENSTKEDHHDEHEGDHAHSFEEELAHAFHKASISILAILAAETICKIVAYGTRFFERKLEVFDCVIVFGSLFVDVYFLKGISAYKIQEFVIILAFLVPWRVIRVVNSLVVAVIDHQHFRLKLLYKQKKEVSQDLKKTKSEVKNLQQSLDIVRKLANEAGVTEQKISQHLAFINQNLGKSKKKGIGFGHSFPLFHHHHGQHSPKSSHSTPDIKLHLDANRNGILKEEDGVIEHGNMVSNGNISLNTISSEVNAGYVSERDDGGSSHDSDVVINVPNGDATHHL</sequence>
<keyword evidence="14" id="KW-1185">Reference proteome</keyword>
<dbReference type="InterPro" id="IPR031846">
    <property type="entry name" value="Hvcn1"/>
</dbReference>
<feature type="region of interest" description="Disordered" evidence="11">
    <location>
        <begin position="186"/>
        <end position="236"/>
    </location>
</feature>
<dbReference type="Proteomes" id="UP000596742">
    <property type="component" value="Unassembled WGS sequence"/>
</dbReference>
<feature type="compositionally biased region" description="Basic and acidic residues" evidence="11">
    <location>
        <begin position="476"/>
        <end position="488"/>
    </location>
</feature>
<organism evidence="13 14">
    <name type="scientific">Mytilus galloprovincialis</name>
    <name type="common">Mediterranean mussel</name>
    <dbReference type="NCBI Taxonomy" id="29158"/>
    <lineage>
        <taxon>Eukaryota</taxon>
        <taxon>Metazoa</taxon>
        <taxon>Spiralia</taxon>
        <taxon>Lophotrochozoa</taxon>
        <taxon>Mollusca</taxon>
        <taxon>Bivalvia</taxon>
        <taxon>Autobranchia</taxon>
        <taxon>Pteriomorphia</taxon>
        <taxon>Mytilida</taxon>
        <taxon>Mytiloidea</taxon>
        <taxon>Mytilidae</taxon>
        <taxon>Mytilinae</taxon>
        <taxon>Mytilus</taxon>
    </lineage>
</organism>
<keyword evidence="6 12" id="KW-1133">Transmembrane helix</keyword>
<evidence type="ECO:0000256" key="8">
    <source>
        <dbReference type="ARBA" id="ARBA00023136"/>
    </source>
</evidence>
<feature type="compositionally biased region" description="Polar residues" evidence="11">
    <location>
        <begin position="186"/>
        <end position="198"/>
    </location>
</feature>
<dbReference type="Gene3D" id="1.20.120.350">
    <property type="entry name" value="Voltage-gated potassium channels. Chain C"/>
    <property type="match status" value="1"/>
</dbReference>
<keyword evidence="9" id="KW-0407">Ion channel</keyword>
<dbReference type="GO" id="GO:0030171">
    <property type="term" value="F:voltage-gated proton channel activity"/>
    <property type="evidence" value="ECO:0007669"/>
    <property type="project" value="InterPro"/>
</dbReference>
<keyword evidence="4 12" id="KW-0812">Transmembrane</keyword>
<dbReference type="GO" id="GO:0005886">
    <property type="term" value="C:plasma membrane"/>
    <property type="evidence" value="ECO:0007669"/>
    <property type="project" value="UniProtKB-SubCell"/>
</dbReference>
<proteinExistence type="predicted"/>
<accession>A0A8B6GY28</accession>